<dbReference type="Proteomes" id="UP000293345">
    <property type="component" value="Unassembled WGS sequence"/>
</dbReference>
<reference evidence="4 5" key="1">
    <citation type="submission" date="2019-01" db="EMBL/GenBank/DDBJ databases">
        <title>Senegalimassilia sp. nov. KGMB04484 isolated human feces.</title>
        <authorList>
            <person name="Han K.-I."/>
            <person name="Kim J.-S."/>
            <person name="Lee K.C."/>
            <person name="Suh M.K."/>
            <person name="Eom M.K."/>
            <person name="Lee J.H."/>
            <person name="Park S.-H."/>
            <person name="Kang S.W."/>
            <person name="Park J.-E."/>
            <person name="Oh B.S."/>
            <person name="Yu S.Y."/>
            <person name="Choi S.-H."/>
            <person name="Lee D.H."/>
            <person name="Yoon H."/>
            <person name="Kim B.-Y."/>
            <person name="Lee J.H."/>
            <person name="Lee J.-S."/>
        </authorList>
    </citation>
    <scope>NUCLEOTIDE SEQUENCE [LARGE SCALE GENOMIC DNA]</scope>
    <source>
        <strain evidence="4 5">KGMB04484</strain>
    </source>
</reference>
<dbReference type="GO" id="GO:0051287">
    <property type="term" value="F:NAD binding"/>
    <property type="evidence" value="ECO:0007669"/>
    <property type="project" value="InterPro"/>
</dbReference>
<evidence type="ECO:0000313" key="4">
    <source>
        <dbReference type="EMBL" id="RXZ54769.1"/>
    </source>
</evidence>
<dbReference type="GO" id="GO:0006102">
    <property type="term" value="P:isocitrate metabolic process"/>
    <property type="evidence" value="ECO:0007669"/>
    <property type="project" value="TreeGrafter"/>
</dbReference>
<dbReference type="SMART" id="SM01329">
    <property type="entry name" value="Iso_dh"/>
    <property type="match status" value="1"/>
</dbReference>
<dbReference type="InterPro" id="IPR019818">
    <property type="entry name" value="IsoCit/isopropylmalate_DH_CS"/>
</dbReference>
<dbReference type="OrthoDB" id="5289857at2"/>
<dbReference type="GO" id="GO:0006099">
    <property type="term" value="P:tricarboxylic acid cycle"/>
    <property type="evidence" value="ECO:0007669"/>
    <property type="project" value="TreeGrafter"/>
</dbReference>
<dbReference type="SUPFAM" id="SSF53659">
    <property type="entry name" value="Isocitrate/Isopropylmalate dehydrogenase-like"/>
    <property type="match status" value="1"/>
</dbReference>
<dbReference type="GO" id="GO:0004449">
    <property type="term" value="F:isocitrate dehydrogenase (NAD+) activity"/>
    <property type="evidence" value="ECO:0007669"/>
    <property type="project" value="TreeGrafter"/>
</dbReference>
<dbReference type="PROSITE" id="PS00470">
    <property type="entry name" value="IDH_IMDH"/>
    <property type="match status" value="1"/>
</dbReference>
<dbReference type="PANTHER" id="PTHR11835">
    <property type="entry name" value="DECARBOXYLATING DEHYDROGENASES-ISOCITRATE, ISOPROPYLMALATE, TARTRATE"/>
    <property type="match status" value="1"/>
</dbReference>
<gene>
    <name evidence="4" type="ORF">ET524_09960</name>
</gene>
<protein>
    <submittedName>
        <fullName evidence="4">Isocitrate/isopropylmalate dehydrogenase family protein</fullName>
    </submittedName>
</protein>
<dbReference type="Pfam" id="PF00180">
    <property type="entry name" value="Iso_dh"/>
    <property type="match status" value="1"/>
</dbReference>
<organism evidence="4 5">
    <name type="scientific">Senegalimassilia faecalis</name>
    <dbReference type="NCBI Taxonomy" id="2509433"/>
    <lineage>
        <taxon>Bacteria</taxon>
        <taxon>Bacillati</taxon>
        <taxon>Actinomycetota</taxon>
        <taxon>Coriobacteriia</taxon>
        <taxon>Coriobacteriales</taxon>
        <taxon>Coriobacteriaceae</taxon>
        <taxon>Senegalimassilia</taxon>
    </lineage>
</organism>
<dbReference type="GO" id="GO:0000287">
    <property type="term" value="F:magnesium ion binding"/>
    <property type="evidence" value="ECO:0007669"/>
    <property type="project" value="InterPro"/>
</dbReference>
<evidence type="ECO:0000256" key="1">
    <source>
        <dbReference type="ARBA" id="ARBA00007769"/>
    </source>
</evidence>
<comment type="similarity">
    <text evidence="1">Belongs to the isocitrate and isopropylmalate dehydrogenases family.</text>
</comment>
<feature type="domain" description="Isopropylmalate dehydrogenase-like" evidence="3">
    <location>
        <begin position="5"/>
        <end position="357"/>
    </location>
</feature>
<evidence type="ECO:0000259" key="3">
    <source>
        <dbReference type="SMART" id="SM01329"/>
    </source>
</evidence>
<dbReference type="PANTHER" id="PTHR11835:SF34">
    <property type="entry name" value="ISOCITRATE DEHYDROGENASE [NAD] SUBUNIT ALPHA, MITOCHONDRIAL"/>
    <property type="match status" value="1"/>
</dbReference>
<accession>A0A4Q2K060</accession>
<keyword evidence="2" id="KW-0560">Oxidoreductase</keyword>
<sequence>MAQHTVTLIPGDGIGLETSAAMQRVVEAAGADIAWEVAEAGAACAEKTGTPLPDETVEAVKRNKVAIKGPCTTPVGTGFRSVNVALRKTLDLYVCLRPVVSLPGAGGRYDDVDLTIVRENSEDLYAGVEFEEGSEAAGKLIQFCADEGAGVIRPDSGISIKPISITATQNIVRYAFDYAVKHGRKKVTAAHKANIMKYSDGLFLRVAREVAKEYEGKVEFDDRIIDAFCMNMVIDPAQFDVVVFPNLYGDIASDLAAGLVGGLGIAPGANIGKEYAVFEAVHGSAPDIAGQNKANPTAEIMSAAMMLDHLGELEIAERIRRGVRAVYADGTVLTGDIRKATGSSAPAASCTEFTDALVAAIKAQA</sequence>
<comment type="caution">
    <text evidence="4">The sequence shown here is derived from an EMBL/GenBank/DDBJ whole genome shotgun (WGS) entry which is preliminary data.</text>
</comment>
<keyword evidence="5" id="KW-1185">Reference proteome</keyword>
<dbReference type="Gene3D" id="3.40.718.10">
    <property type="entry name" value="Isopropylmalate Dehydrogenase"/>
    <property type="match status" value="1"/>
</dbReference>
<proteinExistence type="inferred from homology"/>
<evidence type="ECO:0000256" key="2">
    <source>
        <dbReference type="ARBA" id="ARBA00023002"/>
    </source>
</evidence>
<dbReference type="AlphaFoldDB" id="A0A4Q2K060"/>
<dbReference type="EMBL" id="SDPW01000001">
    <property type="protein sequence ID" value="RXZ54769.1"/>
    <property type="molecule type" value="Genomic_DNA"/>
</dbReference>
<name>A0A4Q2K060_9ACTN</name>
<dbReference type="InterPro" id="IPR024084">
    <property type="entry name" value="IsoPropMal-DH-like_dom"/>
</dbReference>
<dbReference type="RefSeq" id="WP_129425470.1">
    <property type="nucleotide sequence ID" value="NZ_DBFAJO010000038.1"/>
</dbReference>
<evidence type="ECO:0000313" key="5">
    <source>
        <dbReference type="Proteomes" id="UP000293345"/>
    </source>
</evidence>